<dbReference type="EMBL" id="BQNB010013386">
    <property type="protein sequence ID" value="GJT15316.1"/>
    <property type="molecule type" value="Genomic_DNA"/>
</dbReference>
<reference evidence="1" key="2">
    <citation type="submission" date="2022-01" db="EMBL/GenBank/DDBJ databases">
        <authorList>
            <person name="Yamashiro T."/>
            <person name="Shiraishi A."/>
            <person name="Satake H."/>
            <person name="Nakayama K."/>
        </authorList>
    </citation>
    <scope>NUCLEOTIDE SEQUENCE</scope>
</reference>
<evidence type="ECO:0000313" key="1">
    <source>
        <dbReference type="EMBL" id="GJT15316.1"/>
    </source>
</evidence>
<reference evidence="1" key="1">
    <citation type="journal article" date="2022" name="Int. J. Mol. Sci.">
        <title>Draft Genome of Tanacetum Coccineum: Genomic Comparison of Closely Related Tanacetum-Family Plants.</title>
        <authorList>
            <person name="Yamashiro T."/>
            <person name="Shiraishi A."/>
            <person name="Nakayama K."/>
            <person name="Satake H."/>
        </authorList>
    </citation>
    <scope>NUCLEOTIDE SEQUENCE</scope>
</reference>
<dbReference type="Proteomes" id="UP001151760">
    <property type="component" value="Unassembled WGS sequence"/>
</dbReference>
<keyword evidence="2" id="KW-1185">Reference proteome</keyword>
<evidence type="ECO:0000313" key="2">
    <source>
        <dbReference type="Proteomes" id="UP001151760"/>
    </source>
</evidence>
<dbReference type="CDD" id="cd00303">
    <property type="entry name" value="retropepsin_like"/>
    <property type="match status" value="1"/>
</dbReference>
<sequence>MTMSIPPQGEPSINRLVVSYIKNTEESWALLEDLALDDNKSWNNPRDFAKPIKAISLPQDVPSTSDRHFIELENQVQCLMEAHLAPKSSVQVNKIASSCEICSGPDDTQYCMENPEQAFVDYASSRTDEAGGKLSKFEADFKQQQCEMTNKISTFLKSINDQMTGALPSDTTNDFQKYQPQVKTLTVNQIGTPKPKEPEQILEDEFKDLHLNLPVLEVLAHASMYNAILDKYVESLELGKNGSAFIQGKMPEKVKDLELFSLPCRLGDSKPFNTLANLGSCVNLIPLYLFKKLKIGLLEEIDHVFRLADGTKSYPVGILKNVEVYIGKLKLLGDFYVKAWKNTSQPLYL</sequence>
<gene>
    <name evidence="1" type="ORF">Tco_0874022</name>
</gene>
<proteinExistence type="predicted"/>
<dbReference type="PANTHER" id="PTHR33067">
    <property type="entry name" value="RNA-DIRECTED DNA POLYMERASE-RELATED"/>
    <property type="match status" value="1"/>
</dbReference>
<name>A0ABQ5BNK7_9ASTR</name>
<protein>
    <submittedName>
        <fullName evidence="1">MAK10-like protein</fullName>
    </submittedName>
</protein>
<dbReference type="PANTHER" id="PTHR33067:SF9">
    <property type="entry name" value="RNA-DIRECTED DNA POLYMERASE"/>
    <property type="match status" value="1"/>
</dbReference>
<dbReference type="InterPro" id="IPR021109">
    <property type="entry name" value="Peptidase_aspartic_dom_sf"/>
</dbReference>
<comment type="caution">
    <text evidence="1">The sequence shown here is derived from an EMBL/GenBank/DDBJ whole genome shotgun (WGS) entry which is preliminary data.</text>
</comment>
<accession>A0ABQ5BNK7</accession>
<dbReference type="Gene3D" id="2.40.70.10">
    <property type="entry name" value="Acid Proteases"/>
    <property type="match status" value="1"/>
</dbReference>
<organism evidence="1 2">
    <name type="scientific">Tanacetum coccineum</name>
    <dbReference type="NCBI Taxonomy" id="301880"/>
    <lineage>
        <taxon>Eukaryota</taxon>
        <taxon>Viridiplantae</taxon>
        <taxon>Streptophyta</taxon>
        <taxon>Embryophyta</taxon>
        <taxon>Tracheophyta</taxon>
        <taxon>Spermatophyta</taxon>
        <taxon>Magnoliopsida</taxon>
        <taxon>eudicotyledons</taxon>
        <taxon>Gunneridae</taxon>
        <taxon>Pentapetalae</taxon>
        <taxon>asterids</taxon>
        <taxon>campanulids</taxon>
        <taxon>Asterales</taxon>
        <taxon>Asteraceae</taxon>
        <taxon>Asteroideae</taxon>
        <taxon>Anthemideae</taxon>
        <taxon>Anthemidinae</taxon>
        <taxon>Tanacetum</taxon>
    </lineage>
</organism>